<feature type="region of interest" description="Disordered" evidence="2">
    <location>
        <begin position="598"/>
        <end position="663"/>
    </location>
</feature>
<gene>
    <name evidence="4" type="ORF">AK812_SmicGene888</name>
</gene>
<feature type="compositionally biased region" description="Basic and acidic residues" evidence="2">
    <location>
        <begin position="618"/>
        <end position="633"/>
    </location>
</feature>
<evidence type="ECO:0000313" key="5">
    <source>
        <dbReference type="Proteomes" id="UP000186817"/>
    </source>
</evidence>
<feature type="signal peptide" evidence="3">
    <location>
        <begin position="1"/>
        <end position="17"/>
    </location>
</feature>
<protein>
    <submittedName>
        <fullName evidence="4">Insoluble matrix shell protein 1</fullName>
    </submittedName>
</protein>
<feature type="compositionally biased region" description="Basic and acidic residues" evidence="2">
    <location>
        <begin position="730"/>
        <end position="752"/>
    </location>
</feature>
<proteinExistence type="predicted"/>
<keyword evidence="3" id="KW-0732">Signal</keyword>
<evidence type="ECO:0000256" key="3">
    <source>
        <dbReference type="SAM" id="SignalP"/>
    </source>
</evidence>
<name>A0A1Q9F5K9_SYMMI</name>
<keyword evidence="5" id="KW-1185">Reference proteome</keyword>
<evidence type="ECO:0000256" key="1">
    <source>
        <dbReference type="SAM" id="Coils"/>
    </source>
</evidence>
<feature type="region of interest" description="Disordered" evidence="2">
    <location>
        <begin position="307"/>
        <end position="341"/>
    </location>
</feature>
<dbReference type="OrthoDB" id="525839at2759"/>
<feature type="coiled-coil region" evidence="1">
    <location>
        <begin position="361"/>
        <end position="469"/>
    </location>
</feature>
<feature type="compositionally biased region" description="Low complexity" evidence="2">
    <location>
        <begin position="634"/>
        <end position="648"/>
    </location>
</feature>
<accession>A0A1Q9F5K9</accession>
<feature type="compositionally biased region" description="Basic and acidic residues" evidence="2">
    <location>
        <begin position="318"/>
        <end position="340"/>
    </location>
</feature>
<sequence>MLLTASSLFGLLVAARAATISPIVFSGTPNPQLVIQEAALTNLQHHLRGCSSAGSLLGRTNVTVGYRGFWVEGAGNNTFVVRGCQPAEVLLLSILRPSISETVANYIRDEIARDHTGELDLPDMDDSAVETAANCSHQVGPDTVPTYNPSVDDHGCFVSHQSQNNCYNYGTDISTDTFAQPGRGSGHKWKANTCDAIRAAAESDGLQWQGTELPKGPPETGHYVALFIWPDTNFHWVRMDKTGFWSHKPGGTPVRNTDNNGQQIRDPSKSDFSPWSQFCGYMHVVPSVVQKNVGGERRSAATLRMESSAFEAPPAPSEGHRLRAATAEREASLERRRSQHEAQQAVLRTLAADSSTLQSAHQAQLEKKSAADAEAAELERELQMNVAEAARMALLRDRLGQLLVGPIAELRGDLQKLRCDAMEEVKEFQSFCNRRTAAVAKRLQEWQEMRSLQKEILHAECESQVMERDLAQCRSELASCESRCAVLRSAQQSKAMLTSRLVAAAAEALPPSPGLENLKARFTADGVLGDPVEALSELKKELDLGFLNAAVVAGEEETAALRAAEVSAASLAAARWAEEEAEATGELTDLEARQARLSGELRRRREEHRRRSAQRTRRKEELQQEAEHQEELLSRATEAAQSERAAATRLSEELRQAQQPPDAAAIAAAVEDATGHLRSQLHSLLAEVARLQQRFASQAETVEVRAARAHVVAAELAEESAARSAQQRTDLLRRRDKRRVEAECESVAKQEELSQSALHQAEQRLRDVEESQASELDAMRAERSQALRRHEEQLESLRRRRDATEQERSLLQHSISSIANVGEDVDVSVSRHEQAISPTRRRLLQLQRILLLVLFRVGVSGTILNLTEVYKYELLRLLRATLRSRHLCHSRAEK</sequence>
<organism evidence="4 5">
    <name type="scientific">Symbiodinium microadriaticum</name>
    <name type="common">Dinoflagellate</name>
    <name type="synonym">Zooxanthella microadriatica</name>
    <dbReference type="NCBI Taxonomy" id="2951"/>
    <lineage>
        <taxon>Eukaryota</taxon>
        <taxon>Sar</taxon>
        <taxon>Alveolata</taxon>
        <taxon>Dinophyceae</taxon>
        <taxon>Suessiales</taxon>
        <taxon>Symbiodiniaceae</taxon>
        <taxon>Symbiodinium</taxon>
    </lineage>
</organism>
<keyword evidence="1" id="KW-0175">Coiled coil</keyword>
<feature type="compositionally biased region" description="Basic and acidic residues" evidence="2">
    <location>
        <begin position="777"/>
        <end position="802"/>
    </location>
</feature>
<evidence type="ECO:0000256" key="2">
    <source>
        <dbReference type="SAM" id="MobiDB-lite"/>
    </source>
</evidence>
<reference evidence="4 5" key="1">
    <citation type="submission" date="2016-02" db="EMBL/GenBank/DDBJ databases">
        <title>Genome analysis of coral dinoflagellate symbionts highlights evolutionary adaptations to a symbiotic lifestyle.</title>
        <authorList>
            <person name="Aranda M."/>
            <person name="Li Y."/>
            <person name="Liew Y.J."/>
            <person name="Baumgarten S."/>
            <person name="Simakov O."/>
            <person name="Wilson M."/>
            <person name="Piel J."/>
            <person name="Ashoor H."/>
            <person name="Bougouffa S."/>
            <person name="Bajic V.B."/>
            <person name="Ryu T."/>
            <person name="Ravasi T."/>
            <person name="Bayer T."/>
            <person name="Micklem G."/>
            <person name="Kim H."/>
            <person name="Bhak J."/>
            <person name="Lajeunesse T.C."/>
            <person name="Voolstra C.R."/>
        </authorList>
    </citation>
    <scope>NUCLEOTIDE SEQUENCE [LARGE SCALE GENOMIC DNA]</scope>
    <source>
        <strain evidence="4 5">CCMP2467</strain>
    </source>
</reference>
<feature type="compositionally biased region" description="Basic residues" evidence="2">
    <location>
        <begin position="605"/>
        <end position="617"/>
    </location>
</feature>
<dbReference type="AlphaFoldDB" id="A0A1Q9F5K9"/>
<feature type="chain" id="PRO_5012322153" evidence="3">
    <location>
        <begin position="18"/>
        <end position="894"/>
    </location>
</feature>
<feature type="compositionally biased region" description="Polar residues" evidence="2">
    <location>
        <begin position="254"/>
        <end position="270"/>
    </location>
</feature>
<dbReference type="Proteomes" id="UP000186817">
    <property type="component" value="Unassembled WGS sequence"/>
</dbReference>
<comment type="caution">
    <text evidence="4">The sequence shown here is derived from an EMBL/GenBank/DDBJ whole genome shotgun (WGS) entry which is preliminary data.</text>
</comment>
<feature type="region of interest" description="Disordered" evidence="2">
    <location>
        <begin position="248"/>
        <end position="270"/>
    </location>
</feature>
<evidence type="ECO:0000313" key="4">
    <source>
        <dbReference type="EMBL" id="OLQ14942.1"/>
    </source>
</evidence>
<feature type="region of interest" description="Disordered" evidence="2">
    <location>
        <begin position="716"/>
        <end position="802"/>
    </location>
</feature>
<dbReference type="EMBL" id="LSRX01000009">
    <property type="protein sequence ID" value="OLQ14942.1"/>
    <property type="molecule type" value="Genomic_DNA"/>
</dbReference>